<dbReference type="AlphaFoldDB" id="A0A369T803"/>
<sequence length="189" mass="20099">MSDLTLTPAPALGGYRERFEGVQLEELPNLAIVSIATPRGGEAEFAAAIEKAFGVAAPKPGHSSLSKDGRTRLVGMAPDQTFAVFTHDGPDARQVIDGALDGAGYTTDQTDVWVSLRIDGPRAHTALERICPIDLHPDAFPEGRAARTVMEHLGTIVLRDGADSFLLLSAHSSAESFLHAVETSIRNVT</sequence>
<evidence type="ECO:0000313" key="2">
    <source>
        <dbReference type="Proteomes" id="UP000253941"/>
    </source>
</evidence>
<reference evidence="1 2" key="1">
    <citation type="submission" date="2018-07" db="EMBL/GenBank/DDBJ databases">
        <title>Venubactetium sediminum gen. nov., sp. nov., isolated from a marine solar saltern.</title>
        <authorList>
            <person name="Wang S."/>
        </authorList>
    </citation>
    <scope>NUCLEOTIDE SEQUENCE [LARGE SCALE GENOMIC DNA]</scope>
    <source>
        <strain evidence="1 2">WD2A32</strain>
    </source>
</reference>
<accession>A0A369T803</accession>
<dbReference type="SUPFAM" id="SSF103025">
    <property type="entry name" value="Folate-binding domain"/>
    <property type="match status" value="1"/>
</dbReference>
<dbReference type="Gene3D" id="3.30.1360.120">
    <property type="entry name" value="Probable tRNA modification gtpase trme, domain 1"/>
    <property type="match status" value="1"/>
</dbReference>
<keyword evidence="2" id="KW-1185">Reference proteome</keyword>
<dbReference type="RefSeq" id="WP_114583736.1">
    <property type="nucleotide sequence ID" value="NZ_QPMH01000030.1"/>
</dbReference>
<evidence type="ECO:0000313" key="1">
    <source>
        <dbReference type="EMBL" id="RDD60307.1"/>
    </source>
</evidence>
<protein>
    <submittedName>
        <fullName evidence="1">Sarcosine oxidase subunit gamma</fullName>
    </submittedName>
</protein>
<organism evidence="1 2">
    <name type="scientific">Ferruginivarius sediminum</name>
    <dbReference type="NCBI Taxonomy" id="2661937"/>
    <lineage>
        <taxon>Bacteria</taxon>
        <taxon>Pseudomonadati</taxon>
        <taxon>Pseudomonadota</taxon>
        <taxon>Alphaproteobacteria</taxon>
        <taxon>Rhodospirillales</taxon>
        <taxon>Rhodospirillaceae</taxon>
        <taxon>Ferruginivarius</taxon>
    </lineage>
</organism>
<name>A0A369T803_9PROT</name>
<dbReference type="Gene3D" id="3.30.70.1520">
    <property type="entry name" value="Heterotetrameric sarcosine oxidase"/>
    <property type="match status" value="1"/>
</dbReference>
<dbReference type="Proteomes" id="UP000253941">
    <property type="component" value="Unassembled WGS sequence"/>
</dbReference>
<dbReference type="InterPro" id="IPR027266">
    <property type="entry name" value="TrmE/GcvT-like"/>
</dbReference>
<proteinExistence type="predicted"/>
<comment type="caution">
    <text evidence="1">The sequence shown here is derived from an EMBL/GenBank/DDBJ whole genome shotgun (WGS) entry which is preliminary data.</text>
</comment>
<gene>
    <name evidence="1" type="ORF">DRB17_18620</name>
</gene>
<dbReference type="EMBL" id="QPMH01000030">
    <property type="protein sequence ID" value="RDD60307.1"/>
    <property type="molecule type" value="Genomic_DNA"/>
</dbReference>